<dbReference type="GeneID" id="93099635"/>
<dbReference type="EMBL" id="JACIES010000002">
    <property type="protein sequence ID" value="MBB4025142.1"/>
    <property type="molecule type" value="Genomic_DNA"/>
</dbReference>
<dbReference type="Gene3D" id="2.40.160.130">
    <property type="entry name" value="Capsule assembly protein Wzi"/>
    <property type="match status" value="1"/>
</dbReference>
<protein>
    <recommendedName>
        <fullName evidence="3">Capsule assembly Wzi family protein</fullName>
    </recommendedName>
</protein>
<accession>A0A7W6MXL6</accession>
<name>A0A7W6MXL6_9BACT</name>
<dbReference type="Proteomes" id="UP000546007">
    <property type="component" value="Unassembled WGS sequence"/>
</dbReference>
<evidence type="ECO:0000313" key="1">
    <source>
        <dbReference type="EMBL" id="MBB4025142.1"/>
    </source>
</evidence>
<dbReference type="AlphaFoldDB" id="A0A7W6MXL6"/>
<evidence type="ECO:0000313" key="2">
    <source>
        <dbReference type="Proteomes" id="UP000546007"/>
    </source>
</evidence>
<gene>
    <name evidence="1" type="ORF">GGR14_000914</name>
</gene>
<proteinExistence type="predicted"/>
<keyword evidence="2" id="KW-1185">Reference proteome</keyword>
<sequence>MKKTALLILISLLFLYSQGQKRSVDYTTSLTGFVAYQNTLPFWAINNKHGLIPNGNGALLEIGLFSDFTDRHKIQFAYGVSAAGFLSRPDNNIILDQLYASARWRNLRLDLGMIHPKEEYNGVSSTNGNFVRSGNSRTFPGYNLNSEYMKIPCTKGVLSIKFNWADYMMIDDRYVEDTRLHNKSAFLKIKPHQRWEIIVGLEHWAQWAGTSPDGGKQPSSFKDYIRIICAKEGGTGASVSDSINALGNHLGREHLAINYLADNYILSFYHDIPFEDGSGTDFRSFPDGTYCFYYGSKKKDQWITDVMYEFYYTKYQSGSQHDRPATPEEMEKQDPNSHFYGRKVLGGCDNYFNNGEYRSGWTLYERVIGSPFMTPGLSGNITRIINNRVIAHHIGMKGMAWQTTPYKLMLSYSRNYGTYGSPMKKNQLSGALEVTLPFKNLPFTVETGIYGDLGDLFKDNFGFTIKLSRKGKLIK</sequence>
<comment type="caution">
    <text evidence="1">The sequence shown here is derived from an EMBL/GenBank/DDBJ whole genome shotgun (WGS) entry which is preliminary data.</text>
</comment>
<evidence type="ECO:0008006" key="3">
    <source>
        <dbReference type="Google" id="ProtNLM"/>
    </source>
</evidence>
<organism evidence="1 2">
    <name type="scientific">Butyricimonas faecihominis</name>
    <dbReference type="NCBI Taxonomy" id="1472416"/>
    <lineage>
        <taxon>Bacteria</taxon>
        <taxon>Pseudomonadati</taxon>
        <taxon>Bacteroidota</taxon>
        <taxon>Bacteroidia</taxon>
        <taxon>Bacteroidales</taxon>
        <taxon>Odoribacteraceae</taxon>
        <taxon>Butyricimonas</taxon>
    </lineage>
</organism>
<dbReference type="RefSeq" id="WP_221230300.1">
    <property type="nucleotide sequence ID" value="NZ_AP028155.1"/>
</dbReference>
<reference evidence="1 2" key="1">
    <citation type="submission" date="2020-08" db="EMBL/GenBank/DDBJ databases">
        <title>Genomic Encyclopedia of Type Strains, Phase IV (KMG-IV): sequencing the most valuable type-strain genomes for metagenomic binning, comparative biology and taxonomic classification.</title>
        <authorList>
            <person name="Goeker M."/>
        </authorList>
    </citation>
    <scope>NUCLEOTIDE SEQUENCE [LARGE SCALE GENOMIC DNA]</scope>
    <source>
        <strain evidence="1 2">DSM 105721</strain>
    </source>
</reference>
<dbReference type="InterPro" id="IPR038636">
    <property type="entry name" value="Wzi_sf"/>
</dbReference>